<dbReference type="InterPro" id="IPR006674">
    <property type="entry name" value="HD_domain"/>
</dbReference>
<feature type="transmembrane region" description="Helical" evidence="1">
    <location>
        <begin position="525"/>
        <end position="543"/>
    </location>
</feature>
<evidence type="ECO:0000313" key="3">
    <source>
        <dbReference type="EMBL" id="CRH04629.1"/>
    </source>
</evidence>
<dbReference type="InterPro" id="IPR011624">
    <property type="entry name" value="Metal-dep_PHydrolase_7TM_extra"/>
</dbReference>
<dbReference type="InterPro" id="IPR006675">
    <property type="entry name" value="HDIG_dom"/>
</dbReference>
<dbReference type="Pfam" id="PF07697">
    <property type="entry name" value="7TMR-HDED"/>
    <property type="match status" value="1"/>
</dbReference>
<feature type="domain" description="HD/PDEase" evidence="2">
    <location>
        <begin position="603"/>
        <end position="761"/>
    </location>
</feature>
<dbReference type="Gene3D" id="1.10.3210.10">
    <property type="entry name" value="Hypothetical protein af1432"/>
    <property type="match status" value="1"/>
</dbReference>
<gene>
    <name evidence="3" type="ORF">MAGMO_0417</name>
</gene>
<organism evidence="3">
    <name type="scientific">Magnetococcus massalia (strain MO-1)</name>
    <dbReference type="NCBI Taxonomy" id="451514"/>
    <lineage>
        <taxon>Bacteria</taxon>
        <taxon>Pseudomonadati</taxon>
        <taxon>Pseudomonadota</taxon>
        <taxon>Magnetococcia</taxon>
        <taxon>Magnetococcales</taxon>
        <taxon>Magnetococcaceae</taxon>
        <taxon>Magnetococcus</taxon>
    </lineage>
</organism>
<dbReference type="InterPro" id="IPR052722">
    <property type="entry name" value="PgpH_phosphodiesterase"/>
</dbReference>
<dbReference type="EMBL" id="LO017727">
    <property type="protein sequence ID" value="CRH04629.1"/>
    <property type="molecule type" value="Genomic_DNA"/>
</dbReference>
<keyword evidence="1" id="KW-1133">Transmembrane helix</keyword>
<feature type="transmembrane region" description="Helical" evidence="1">
    <location>
        <begin position="46"/>
        <end position="67"/>
    </location>
</feature>
<keyword evidence="1" id="KW-0472">Membrane</keyword>
<feature type="transmembrane region" description="Helical" evidence="1">
    <location>
        <begin position="472"/>
        <end position="489"/>
    </location>
</feature>
<name>A0A1S7LF07_MAGMO</name>
<dbReference type="GO" id="GO:0016787">
    <property type="term" value="F:hydrolase activity"/>
    <property type="evidence" value="ECO:0007669"/>
    <property type="project" value="UniProtKB-KW"/>
</dbReference>
<reference evidence="3" key="1">
    <citation type="submission" date="2015-04" db="EMBL/GenBank/DDBJ databases">
        <authorList>
            <person name="Syromyatnikov M.Y."/>
            <person name="Popov V.N."/>
        </authorList>
    </citation>
    <scope>NUCLEOTIDE SEQUENCE</scope>
    <source>
        <strain evidence="3">MO-1</strain>
    </source>
</reference>
<dbReference type="SUPFAM" id="SSF109604">
    <property type="entry name" value="HD-domain/PDEase-like"/>
    <property type="match status" value="1"/>
</dbReference>
<evidence type="ECO:0000256" key="1">
    <source>
        <dbReference type="SAM" id="Phobius"/>
    </source>
</evidence>
<dbReference type="InterPro" id="IPR003607">
    <property type="entry name" value="HD/PDEase_dom"/>
</dbReference>
<dbReference type="InterPro" id="IPR011621">
    <property type="entry name" value="Metal-dep_PHydrolase_7TM_intra"/>
</dbReference>
<feature type="transmembrane region" description="Helical" evidence="1">
    <location>
        <begin position="447"/>
        <end position="465"/>
    </location>
</feature>
<feature type="transmembrane region" description="Helical" evidence="1">
    <location>
        <begin position="410"/>
        <end position="432"/>
    </location>
</feature>
<dbReference type="PANTHER" id="PTHR36442:SF1">
    <property type="entry name" value="CYCLIC-DI-AMP PHOSPHODIESTERASE PGPH"/>
    <property type="match status" value="1"/>
</dbReference>
<keyword evidence="1" id="KW-0812">Transmembrane</keyword>
<feature type="transmembrane region" description="Helical" evidence="1">
    <location>
        <begin position="549"/>
        <end position="571"/>
    </location>
</feature>
<proteinExistence type="predicted"/>
<dbReference type="Pfam" id="PF01966">
    <property type="entry name" value="HD"/>
    <property type="match status" value="1"/>
</dbReference>
<keyword evidence="3" id="KW-0378">Hydrolase</keyword>
<feature type="transmembrane region" description="Helical" evidence="1">
    <location>
        <begin position="378"/>
        <end position="398"/>
    </location>
</feature>
<accession>A0A1S7LF07</accession>
<protein>
    <submittedName>
        <fullName evidence="3">Putative Metal dependent phosphohydrolase</fullName>
    </submittedName>
</protein>
<dbReference type="NCBIfam" id="TIGR00277">
    <property type="entry name" value="HDIG"/>
    <property type="match status" value="1"/>
</dbReference>
<evidence type="ECO:0000259" key="2">
    <source>
        <dbReference type="SMART" id="SM00471"/>
    </source>
</evidence>
<dbReference type="AlphaFoldDB" id="A0A1S7LF07"/>
<dbReference type="CDD" id="cd00077">
    <property type="entry name" value="HDc"/>
    <property type="match status" value="1"/>
</dbReference>
<dbReference type="Pfam" id="PF07698">
    <property type="entry name" value="7TM-7TMR_HD"/>
    <property type="match status" value="1"/>
</dbReference>
<dbReference type="SMART" id="SM00471">
    <property type="entry name" value="HDc"/>
    <property type="match status" value="1"/>
</dbReference>
<sequence>MAEEQNKLVLVEPVSDDRLAHSMRLRPDQESKGAPQRLLNKLRESWVWGWGGFLLLITLLTLIYSPLAFRAPHLPEVGEVATRNVKAERDILVEDARATKERRKLAVQEVPAVYDWDAGMATSLIGILEDRLGELNQGIQSALKGDKLPDLELQVPLWAEQYGLSQPVVRNLLHVSGLPEALDQARVQQAVRMEMEDELEGEAQDPVISPLHGFTRKDKLNPGLEHLVARLHSWMKSLSHLWVVADTHTQKKVQRKTIAVHALDSSQSFRLTIPERVVILKQFQTLVRHSADRHLTGLERPLRNWILSQVQEYVRPNLTFNGSQTRLHKREAGERVDQVFLRVRRGQMVVREGEVVTEGSHLKLEALNKGAMSDFSTYRILGLAVTIGLFLYIGRLFLLRTATAFPRDRLTLEILGTLLVVSASLSAFTYAVGQGMAGLLHWPEQSALYLPPVAIGSALASLIIGARVSLPGGTMVLGVVLSFLTSQLAGGGLPLFIYFMVGSLVGGLSLRTCRKRFDVLRSGMWVGLTQMMVVPAVELLAGHAPGLQWGLYMSMGLASGILTGLFALALIPLIESLFDVTTDSRLMELAAGDHPLLKELSLRSPGTYHHSVMMGNLAEAAAERIGANPLLARVMALYHDIGKMAKPQYFVENQSGANRHDQLSPSMSAKIIMSHIKSGIVMAREYKLGEPIEEAIRTHQGTSLLQFFYNKALNEAAKRGESVSEEDYRYPGPIPQTREAGILMLADSVEAATRSLKDPSPAQIQNMVRRIINNKIRDGQLDDCKLTVRELAVIEEAFLRVLTLGFYHRRIAYPEIRKPREAVSHVPSLGAIAASGVARSH</sequence>
<dbReference type="PANTHER" id="PTHR36442">
    <property type="entry name" value="CYCLIC-DI-AMP PHOSPHODIESTERASE PGPH"/>
    <property type="match status" value="1"/>
</dbReference>